<dbReference type="PROSITE" id="PS50050">
    <property type="entry name" value="TNFR_NGFR_2"/>
    <property type="match status" value="1"/>
</dbReference>
<evidence type="ECO:0000256" key="1">
    <source>
        <dbReference type="PROSITE-ProRule" id="PRU00206"/>
    </source>
</evidence>
<accession>A0AA88MSK6</accession>
<gene>
    <name evidence="4" type="ORF">Q5P01_011075</name>
</gene>
<keyword evidence="5" id="KW-1185">Reference proteome</keyword>
<evidence type="ECO:0000313" key="4">
    <source>
        <dbReference type="EMBL" id="KAK2844416.1"/>
    </source>
</evidence>
<evidence type="ECO:0000313" key="5">
    <source>
        <dbReference type="Proteomes" id="UP001187415"/>
    </source>
</evidence>
<dbReference type="Pfam" id="PF00020">
    <property type="entry name" value="TNFR_c6"/>
    <property type="match status" value="1"/>
</dbReference>
<protein>
    <recommendedName>
        <fullName evidence="3">TNFR-Cys domain-containing protein</fullName>
    </recommendedName>
</protein>
<feature type="transmembrane region" description="Helical" evidence="2">
    <location>
        <begin position="133"/>
        <end position="155"/>
    </location>
</feature>
<dbReference type="Gene3D" id="2.10.50.10">
    <property type="entry name" value="Tumor Necrosis Factor Receptor, subunit A, domain 2"/>
    <property type="match status" value="1"/>
</dbReference>
<comment type="caution">
    <text evidence="1">Lacks conserved residue(s) required for the propagation of feature annotation.</text>
</comment>
<evidence type="ECO:0000256" key="2">
    <source>
        <dbReference type="SAM" id="Phobius"/>
    </source>
</evidence>
<evidence type="ECO:0000259" key="3">
    <source>
        <dbReference type="PROSITE" id="PS50050"/>
    </source>
</evidence>
<sequence length="302" mass="33572">MGLHSYKCRDPATRWNGSECVDCPRKAGHEVSPNCGYSDDGGRHEPPLKPCPGNTFNDGSTAMCRTCSSCQTGFEIVSPCNPTTDTKCEQRHPTSTVHPTEPQTTRDVSVFSDNTTSVNGRIEVHKESEHNTLLWAVPLILFISFMLVLSACIIYKKWKKGKHTVLSFSRSSLIERQFPPFCAPAGDVDLENILSPNILSAPLQTVLDNLDVLEELVILLDPESPTVKNTKHLASLCHFPSTWITYTYSMKESKSPLKAVIEGVSSRNPDWTIEHLAKRLRLIERNDAIAVLAKLQLNSIVQ</sequence>
<organism evidence="4 5">
    <name type="scientific">Channa striata</name>
    <name type="common">Snakehead murrel</name>
    <name type="synonym">Ophicephalus striatus</name>
    <dbReference type="NCBI Taxonomy" id="64152"/>
    <lineage>
        <taxon>Eukaryota</taxon>
        <taxon>Metazoa</taxon>
        <taxon>Chordata</taxon>
        <taxon>Craniata</taxon>
        <taxon>Vertebrata</taxon>
        <taxon>Euteleostomi</taxon>
        <taxon>Actinopterygii</taxon>
        <taxon>Neopterygii</taxon>
        <taxon>Teleostei</taxon>
        <taxon>Neoteleostei</taxon>
        <taxon>Acanthomorphata</taxon>
        <taxon>Anabantaria</taxon>
        <taxon>Anabantiformes</taxon>
        <taxon>Channoidei</taxon>
        <taxon>Channidae</taxon>
        <taxon>Channa</taxon>
    </lineage>
</organism>
<comment type="caution">
    <text evidence="4">The sequence shown here is derived from an EMBL/GenBank/DDBJ whole genome shotgun (WGS) entry which is preliminary data.</text>
</comment>
<dbReference type="SUPFAM" id="SSF47986">
    <property type="entry name" value="DEATH domain"/>
    <property type="match status" value="1"/>
</dbReference>
<dbReference type="PANTHER" id="PTHR14657">
    <property type="entry name" value="IGF-LIKE FAMILY RECEPTOR 1"/>
    <property type="match status" value="1"/>
</dbReference>
<keyword evidence="2" id="KW-0812">Transmembrane</keyword>
<feature type="disulfide bond" evidence="1">
    <location>
        <begin position="70"/>
        <end position="88"/>
    </location>
</feature>
<keyword evidence="2" id="KW-1133">Transmembrane helix</keyword>
<dbReference type="PROSITE" id="PS00652">
    <property type="entry name" value="TNFR_NGFR_1"/>
    <property type="match status" value="1"/>
</dbReference>
<dbReference type="InterPro" id="IPR011029">
    <property type="entry name" value="DEATH-like_dom_sf"/>
</dbReference>
<keyword evidence="2" id="KW-0472">Membrane</keyword>
<name>A0AA88MSK6_CHASR</name>
<dbReference type="GO" id="GO:0005886">
    <property type="term" value="C:plasma membrane"/>
    <property type="evidence" value="ECO:0007669"/>
    <property type="project" value="TreeGrafter"/>
</dbReference>
<dbReference type="InterPro" id="IPR042355">
    <property type="entry name" value="IGFLR1"/>
</dbReference>
<dbReference type="EMBL" id="JAUPFM010000008">
    <property type="protein sequence ID" value="KAK2844416.1"/>
    <property type="molecule type" value="Genomic_DNA"/>
</dbReference>
<dbReference type="Proteomes" id="UP001187415">
    <property type="component" value="Unassembled WGS sequence"/>
</dbReference>
<dbReference type="CDD" id="cd00185">
    <property type="entry name" value="TNFRSF"/>
    <property type="match status" value="1"/>
</dbReference>
<dbReference type="InterPro" id="IPR001368">
    <property type="entry name" value="TNFR/NGFR_Cys_rich_reg"/>
</dbReference>
<keyword evidence="1" id="KW-1015">Disulfide bond</keyword>
<feature type="domain" description="TNFR-Cys" evidence="3">
    <location>
        <begin position="50"/>
        <end position="88"/>
    </location>
</feature>
<proteinExistence type="predicted"/>
<feature type="disulfide bond" evidence="1">
    <location>
        <begin position="67"/>
        <end position="80"/>
    </location>
</feature>
<dbReference type="AlphaFoldDB" id="A0AA88MSK6"/>
<feature type="repeat" description="TNFR-Cys" evidence="1">
    <location>
        <begin position="50"/>
        <end position="88"/>
    </location>
</feature>
<reference evidence="4" key="1">
    <citation type="submission" date="2023-07" db="EMBL/GenBank/DDBJ databases">
        <title>Chromosome-level Genome Assembly of Striped Snakehead (Channa striata).</title>
        <authorList>
            <person name="Liu H."/>
        </authorList>
    </citation>
    <scope>NUCLEOTIDE SEQUENCE</scope>
    <source>
        <strain evidence="4">Gz</strain>
        <tissue evidence="4">Muscle</tissue>
    </source>
</reference>
<dbReference type="SMART" id="SM00208">
    <property type="entry name" value="TNFR"/>
    <property type="match status" value="1"/>
</dbReference>
<dbReference type="PANTHER" id="PTHR14657:SF2">
    <property type="entry name" value="IGF-LIKE FAMILY RECEPTOR 1"/>
    <property type="match status" value="1"/>
</dbReference>
<dbReference type="Gene3D" id="1.10.533.10">
    <property type="entry name" value="Death Domain, Fas"/>
    <property type="match status" value="1"/>
</dbReference>